<accession>A0A0F4YHR3</accession>
<evidence type="ECO:0000313" key="3">
    <source>
        <dbReference type="Proteomes" id="UP000053958"/>
    </source>
</evidence>
<proteinExistence type="predicted"/>
<protein>
    <submittedName>
        <fullName evidence="2">Uncharacterized protein</fullName>
    </submittedName>
</protein>
<keyword evidence="3" id="KW-1185">Reference proteome</keyword>
<dbReference type="Proteomes" id="UP000053958">
    <property type="component" value="Unassembled WGS sequence"/>
</dbReference>
<organism evidence="2 3">
    <name type="scientific">Rasamsonia emersonii (strain ATCC 16479 / CBS 393.64 / IMI 116815)</name>
    <dbReference type="NCBI Taxonomy" id="1408163"/>
    <lineage>
        <taxon>Eukaryota</taxon>
        <taxon>Fungi</taxon>
        <taxon>Dikarya</taxon>
        <taxon>Ascomycota</taxon>
        <taxon>Pezizomycotina</taxon>
        <taxon>Eurotiomycetes</taxon>
        <taxon>Eurotiomycetidae</taxon>
        <taxon>Eurotiales</taxon>
        <taxon>Trichocomaceae</taxon>
        <taxon>Rasamsonia</taxon>
    </lineage>
</organism>
<dbReference type="EMBL" id="LASV01000705">
    <property type="protein sequence ID" value="KKA17153.1"/>
    <property type="molecule type" value="Genomic_DNA"/>
</dbReference>
<sequence length="103" mass="11351">FMLYSMYSDCLEIGSSIHWSRVVILVERRPEWRTIGSRAWCFLAHVGTDRGAGVHQVVFIVIPVVPVASPNSPRHEGNARNDDGATDANHHTNDGLLGARAKS</sequence>
<dbReference type="AlphaFoldDB" id="A0A0F4YHR3"/>
<name>A0A0F4YHR3_RASE3</name>
<feature type="region of interest" description="Disordered" evidence="1">
    <location>
        <begin position="68"/>
        <end position="103"/>
    </location>
</feature>
<dbReference type="GeneID" id="25321164"/>
<feature type="non-terminal residue" evidence="2">
    <location>
        <position position="1"/>
    </location>
</feature>
<evidence type="ECO:0000313" key="2">
    <source>
        <dbReference type="EMBL" id="KKA17153.1"/>
    </source>
</evidence>
<gene>
    <name evidence="2" type="ORF">T310_9206</name>
</gene>
<dbReference type="RefSeq" id="XP_013323765.1">
    <property type="nucleotide sequence ID" value="XM_013468311.1"/>
</dbReference>
<feature type="compositionally biased region" description="Basic and acidic residues" evidence="1">
    <location>
        <begin position="73"/>
        <end position="93"/>
    </location>
</feature>
<evidence type="ECO:0000256" key="1">
    <source>
        <dbReference type="SAM" id="MobiDB-lite"/>
    </source>
</evidence>
<comment type="caution">
    <text evidence="2">The sequence shown here is derived from an EMBL/GenBank/DDBJ whole genome shotgun (WGS) entry which is preliminary data.</text>
</comment>
<reference evidence="2 3" key="1">
    <citation type="submission" date="2015-04" db="EMBL/GenBank/DDBJ databases">
        <authorList>
            <person name="Heijne W.H."/>
            <person name="Fedorova N.D."/>
            <person name="Nierman W.C."/>
            <person name="Vollebregt A.W."/>
            <person name="Zhao Z."/>
            <person name="Wu L."/>
            <person name="Kumar M."/>
            <person name="Stam H."/>
            <person name="van den Berg M.A."/>
            <person name="Pel H.J."/>
        </authorList>
    </citation>
    <scope>NUCLEOTIDE SEQUENCE [LARGE SCALE GENOMIC DNA]</scope>
    <source>
        <strain evidence="2 3">CBS 393.64</strain>
    </source>
</reference>